<gene>
    <name evidence="2" type="ORF">Syun_012181</name>
</gene>
<evidence type="ECO:0000313" key="3">
    <source>
        <dbReference type="Proteomes" id="UP001420932"/>
    </source>
</evidence>
<organism evidence="2 3">
    <name type="scientific">Stephania yunnanensis</name>
    <dbReference type="NCBI Taxonomy" id="152371"/>
    <lineage>
        <taxon>Eukaryota</taxon>
        <taxon>Viridiplantae</taxon>
        <taxon>Streptophyta</taxon>
        <taxon>Embryophyta</taxon>
        <taxon>Tracheophyta</taxon>
        <taxon>Spermatophyta</taxon>
        <taxon>Magnoliopsida</taxon>
        <taxon>Ranunculales</taxon>
        <taxon>Menispermaceae</taxon>
        <taxon>Menispermoideae</taxon>
        <taxon>Cissampelideae</taxon>
        <taxon>Stephania</taxon>
    </lineage>
</organism>
<proteinExistence type="predicted"/>
<feature type="compositionally biased region" description="Basic residues" evidence="1">
    <location>
        <begin position="1"/>
        <end position="10"/>
    </location>
</feature>
<sequence length="170" mass="19075">MSNYRGRRGSNPRMKEEEEAAELLRAAEDDELLKLSVDSHSARSSDLDQDLLRRFEALKLPSNSSKITSVPPPSTQDNSGGGESKKAAEVDLSARFSALRNINSSTEIDQQKSQNFKISGDDDDDYYNEEDEISKVIQWAIDEARLNPSSSVDDDDDDDDEEEDKKGNWK</sequence>
<keyword evidence="3" id="KW-1185">Reference proteome</keyword>
<feature type="region of interest" description="Disordered" evidence="1">
    <location>
        <begin position="62"/>
        <end position="89"/>
    </location>
</feature>
<feature type="compositionally biased region" description="Acidic residues" evidence="1">
    <location>
        <begin position="152"/>
        <end position="163"/>
    </location>
</feature>
<evidence type="ECO:0000313" key="2">
    <source>
        <dbReference type="EMBL" id="KAK9142781.1"/>
    </source>
</evidence>
<feature type="region of interest" description="Disordered" evidence="1">
    <location>
        <begin position="102"/>
        <end position="170"/>
    </location>
</feature>
<name>A0AAP0PJ88_9MAGN</name>
<comment type="caution">
    <text evidence="2">The sequence shown here is derived from an EMBL/GenBank/DDBJ whole genome shotgun (WGS) entry which is preliminary data.</text>
</comment>
<dbReference type="Proteomes" id="UP001420932">
    <property type="component" value="Unassembled WGS sequence"/>
</dbReference>
<feature type="region of interest" description="Disordered" evidence="1">
    <location>
        <begin position="1"/>
        <end position="21"/>
    </location>
</feature>
<protein>
    <submittedName>
        <fullName evidence="2">Uncharacterized protein</fullName>
    </submittedName>
</protein>
<feature type="compositionally biased region" description="Acidic residues" evidence="1">
    <location>
        <begin position="121"/>
        <end position="132"/>
    </location>
</feature>
<dbReference type="AlphaFoldDB" id="A0AAP0PJ88"/>
<feature type="compositionally biased region" description="Polar residues" evidence="1">
    <location>
        <begin position="102"/>
        <end position="117"/>
    </location>
</feature>
<dbReference type="EMBL" id="JBBNAF010000005">
    <property type="protein sequence ID" value="KAK9142781.1"/>
    <property type="molecule type" value="Genomic_DNA"/>
</dbReference>
<reference evidence="2 3" key="1">
    <citation type="submission" date="2024-01" db="EMBL/GenBank/DDBJ databases">
        <title>Genome assemblies of Stephania.</title>
        <authorList>
            <person name="Yang L."/>
        </authorList>
    </citation>
    <scope>NUCLEOTIDE SEQUENCE [LARGE SCALE GENOMIC DNA]</scope>
    <source>
        <strain evidence="2">YNDBR</strain>
        <tissue evidence="2">Leaf</tissue>
    </source>
</reference>
<evidence type="ECO:0000256" key="1">
    <source>
        <dbReference type="SAM" id="MobiDB-lite"/>
    </source>
</evidence>
<accession>A0AAP0PJ88</accession>